<organism evidence="4 5">
    <name type="scientific">Clostridium scatologenes</name>
    <dbReference type="NCBI Taxonomy" id="1548"/>
    <lineage>
        <taxon>Bacteria</taxon>
        <taxon>Bacillati</taxon>
        <taxon>Bacillota</taxon>
        <taxon>Clostridia</taxon>
        <taxon>Eubacteriales</taxon>
        <taxon>Clostridiaceae</taxon>
        <taxon>Clostridium</taxon>
    </lineage>
</organism>
<feature type="transmembrane region" description="Helical" evidence="3">
    <location>
        <begin position="7"/>
        <end position="26"/>
    </location>
</feature>
<dbReference type="GO" id="GO:0015225">
    <property type="term" value="F:biotin transmembrane transporter activity"/>
    <property type="evidence" value="ECO:0007669"/>
    <property type="project" value="UniProtKB-UniRule"/>
</dbReference>
<reference evidence="4 5" key="1">
    <citation type="journal article" date="2015" name="J. Biotechnol.">
        <title>Complete genome sequence of a malodorant-producing acetogen, Clostridium scatologenes ATCC 25775(T).</title>
        <authorList>
            <person name="Zhu Z."/>
            <person name="Guo T."/>
            <person name="Zheng H."/>
            <person name="Song T."/>
            <person name="Ouyang P."/>
            <person name="Xie J."/>
        </authorList>
    </citation>
    <scope>NUCLEOTIDE SEQUENCE [LARGE SCALE GENOMIC DNA]</scope>
    <source>
        <strain evidence="4 5">ATCC 25775</strain>
    </source>
</reference>
<feature type="transmembrane region" description="Helical" evidence="3">
    <location>
        <begin position="111"/>
        <end position="133"/>
    </location>
</feature>
<dbReference type="Pfam" id="PF02632">
    <property type="entry name" value="BioY"/>
    <property type="match status" value="1"/>
</dbReference>
<dbReference type="RefSeq" id="WP_029162212.1">
    <property type="nucleotide sequence ID" value="NZ_CP009933.1"/>
</dbReference>
<keyword evidence="5" id="KW-1185">Reference proteome</keyword>
<keyword evidence="2" id="KW-1003">Cell membrane</keyword>
<dbReference type="InterPro" id="IPR003784">
    <property type="entry name" value="BioY"/>
</dbReference>
<keyword evidence="2 3" id="KW-0472">Membrane</keyword>
<dbReference type="PANTHER" id="PTHR34295:SF1">
    <property type="entry name" value="BIOTIN TRANSPORTER BIOY"/>
    <property type="match status" value="1"/>
</dbReference>
<dbReference type="EMBL" id="CP009933">
    <property type="protein sequence ID" value="AKA67182.1"/>
    <property type="molecule type" value="Genomic_DNA"/>
</dbReference>
<evidence type="ECO:0000256" key="2">
    <source>
        <dbReference type="PIRNR" id="PIRNR016661"/>
    </source>
</evidence>
<keyword evidence="3" id="KW-0812">Transmembrane</keyword>
<sequence>MEKKSNVYQMAVIGVMAAVMCILGPLSIPIGVVPISFTNLAIYFALYALGMKKGSISYIIYMLIGFVGIPVFSNFSGGPSKLFGPTGGYIIGFFFMALIAGFFIDTFFDKWYLCFVGMVLGTAVCYVFGSMWLSYQAHISAHAAFSAGVIPFIPGDLAKIIIATLAGSKIRERLIKVNLFQA</sequence>
<dbReference type="Gene3D" id="1.10.1760.20">
    <property type="match status" value="1"/>
</dbReference>
<dbReference type="PANTHER" id="PTHR34295">
    <property type="entry name" value="BIOTIN TRANSPORTER BIOY"/>
    <property type="match status" value="1"/>
</dbReference>
<accession>A0A0E3M4N2</accession>
<dbReference type="Proteomes" id="UP000033115">
    <property type="component" value="Chromosome"/>
</dbReference>
<gene>
    <name evidence="4" type="ORF">CSCA_0057</name>
</gene>
<feature type="transmembrane region" description="Helical" evidence="3">
    <location>
        <begin position="56"/>
        <end position="75"/>
    </location>
</feature>
<name>A0A0E3M4N2_CLOSL</name>
<keyword evidence="2" id="KW-0813">Transport</keyword>
<comment type="similarity">
    <text evidence="1 2">Belongs to the BioY family.</text>
</comment>
<proteinExistence type="inferred from homology"/>
<evidence type="ECO:0000256" key="3">
    <source>
        <dbReference type="SAM" id="Phobius"/>
    </source>
</evidence>
<comment type="subcellular location">
    <subcellularLocation>
        <location evidence="2">Cell membrane</location>
        <topology evidence="2">Multi-pass membrane protein</topology>
    </subcellularLocation>
</comment>
<dbReference type="STRING" id="1548.CSCA_0057"/>
<protein>
    <recommendedName>
        <fullName evidence="2">Biotin transporter</fullName>
    </recommendedName>
</protein>
<evidence type="ECO:0000313" key="4">
    <source>
        <dbReference type="EMBL" id="AKA67182.1"/>
    </source>
</evidence>
<evidence type="ECO:0000256" key="1">
    <source>
        <dbReference type="ARBA" id="ARBA00010692"/>
    </source>
</evidence>
<feature type="transmembrane region" description="Helical" evidence="3">
    <location>
        <begin position="139"/>
        <end position="166"/>
    </location>
</feature>
<dbReference type="GO" id="GO:0005886">
    <property type="term" value="C:plasma membrane"/>
    <property type="evidence" value="ECO:0007669"/>
    <property type="project" value="UniProtKB-SubCell"/>
</dbReference>
<evidence type="ECO:0000313" key="5">
    <source>
        <dbReference type="Proteomes" id="UP000033115"/>
    </source>
</evidence>
<dbReference type="HOGENOM" id="CLU_077931_3_0_9"/>
<keyword evidence="3" id="KW-1133">Transmembrane helix</keyword>
<dbReference type="KEGG" id="csq:CSCA_0057"/>
<feature type="transmembrane region" description="Helical" evidence="3">
    <location>
        <begin position="87"/>
        <end position="104"/>
    </location>
</feature>
<dbReference type="PIRSF" id="PIRSF016661">
    <property type="entry name" value="BioY"/>
    <property type="match status" value="1"/>
</dbReference>
<dbReference type="AlphaFoldDB" id="A0A0E3M4N2"/>
<feature type="transmembrane region" description="Helical" evidence="3">
    <location>
        <begin position="32"/>
        <end position="49"/>
    </location>
</feature>